<feature type="coiled-coil region" evidence="1">
    <location>
        <begin position="180"/>
        <end position="207"/>
    </location>
</feature>
<evidence type="ECO:0000256" key="2">
    <source>
        <dbReference type="SAM" id="Phobius"/>
    </source>
</evidence>
<sequence length="320" mass="37611">MDVAPSRDNKLKQRGNFEEENAWLQEWIHEELAHGEVWQNQYEALLGHQAQLCSLLQAKSFEPLEKKTRALQEELEEAQYALREFQNRSRQRQLRIHKQQKENQRMAETVKELEKKVFKQQLEEKSNKDILKELRTEGNELKRHLSEWEAKWQAKNDRIRQRQHQIEKLSTTIQGLSLKSQELHRNITLLEDSVMEAQQEMALFQKELLSEQVGTSNGGFLLEERACDQMKRLPCLELNRISFKEQLPSWSFSCICPLRPTLRDACTLLWALAKALLLILLLAVGFHFLQGWFSSQPCLQIYSAPLLYIQPKRLLPPLTS</sequence>
<name>A0AA35LH94_9SAUR</name>
<proteinExistence type="predicted"/>
<keyword evidence="2" id="KW-0812">Transmembrane</keyword>
<feature type="transmembrane region" description="Helical" evidence="2">
    <location>
        <begin position="268"/>
        <end position="289"/>
    </location>
</feature>
<dbReference type="EMBL" id="OX395142">
    <property type="protein sequence ID" value="CAI5796247.1"/>
    <property type="molecule type" value="Genomic_DNA"/>
</dbReference>
<evidence type="ECO:0000256" key="1">
    <source>
        <dbReference type="SAM" id="Coils"/>
    </source>
</evidence>
<evidence type="ECO:0000313" key="3">
    <source>
        <dbReference type="EMBL" id="CAI5796247.1"/>
    </source>
</evidence>
<evidence type="ECO:0000313" key="4">
    <source>
        <dbReference type="Proteomes" id="UP001178461"/>
    </source>
</evidence>
<feature type="coiled-coil region" evidence="1">
    <location>
        <begin position="64"/>
        <end position="151"/>
    </location>
</feature>
<accession>A0AA35LH94</accession>
<protein>
    <submittedName>
        <fullName evidence="3">Uncharacterized protein</fullName>
    </submittedName>
</protein>
<keyword evidence="1" id="KW-0175">Coiled coil</keyword>
<keyword evidence="4" id="KW-1185">Reference proteome</keyword>
<dbReference type="Proteomes" id="UP001178461">
    <property type="component" value="Chromosome 17"/>
</dbReference>
<keyword evidence="2" id="KW-1133">Transmembrane helix</keyword>
<keyword evidence="2" id="KW-0472">Membrane</keyword>
<dbReference type="SUPFAM" id="SSF57997">
    <property type="entry name" value="Tropomyosin"/>
    <property type="match status" value="1"/>
</dbReference>
<reference evidence="3" key="1">
    <citation type="submission" date="2022-12" db="EMBL/GenBank/DDBJ databases">
        <authorList>
            <person name="Alioto T."/>
            <person name="Alioto T."/>
            <person name="Gomez Garrido J."/>
        </authorList>
    </citation>
    <scope>NUCLEOTIDE SEQUENCE</scope>
</reference>
<gene>
    <name evidence="3" type="ORF">PODLI_1B001761</name>
</gene>
<organism evidence="3 4">
    <name type="scientific">Podarcis lilfordi</name>
    <name type="common">Lilford's wall lizard</name>
    <dbReference type="NCBI Taxonomy" id="74358"/>
    <lineage>
        <taxon>Eukaryota</taxon>
        <taxon>Metazoa</taxon>
        <taxon>Chordata</taxon>
        <taxon>Craniata</taxon>
        <taxon>Vertebrata</taxon>
        <taxon>Euteleostomi</taxon>
        <taxon>Lepidosauria</taxon>
        <taxon>Squamata</taxon>
        <taxon>Bifurcata</taxon>
        <taxon>Unidentata</taxon>
        <taxon>Episquamata</taxon>
        <taxon>Laterata</taxon>
        <taxon>Lacertibaenia</taxon>
        <taxon>Lacertidae</taxon>
        <taxon>Podarcis</taxon>
    </lineage>
</organism>
<dbReference type="AlphaFoldDB" id="A0AA35LH94"/>